<protein>
    <recommendedName>
        <fullName evidence="4">Coiled-coil alpha-helical rod protein 1</fullName>
    </recommendedName>
    <alternativeName>
        <fullName evidence="10">Alpha-helical coiled-coil rod protein</fullName>
    </alternativeName>
</protein>
<sequence>KEQTDVLMDMLEEKSRVLRMLSHRVNFASSRMEFITSQLIRKSAMSLSVSSKETTIQGHCLAAAPAEQTIGRSGNGENERLAYQELEKLTKERDSLVNQVRADSEKWSDILMKTRSQYTAEIDVLTRTVSSQQQQLQSMSQKCIELTEELQHLSEEIKMKDNMICQLETKLSKHKRGVETVLTDQRLQDQAHFADKWADLEKKLHNSKREHAKTVVLLRQMEHSHKRKLQQEHDLLTTTEE</sequence>
<organism evidence="13">
    <name type="scientific">Arion vulgaris</name>
    <dbReference type="NCBI Taxonomy" id="1028688"/>
    <lineage>
        <taxon>Eukaryota</taxon>
        <taxon>Metazoa</taxon>
        <taxon>Spiralia</taxon>
        <taxon>Lophotrochozoa</taxon>
        <taxon>Mollusca</taxon>
        <taxon>Gastropoda</taxon>
        <taxon>Heterobranchia</taxon>
        <taxon>Euthyneura</taxon>
        <taxon>Panpulmonata</taxon>
        <taxon>Eupulmonata</taxon>
        <taxon>Stylommatophora</taxon>
        <taxon>Helicina</taxon>
        <taxon>Arionoidea</taxon>
        <taxon>Arionidae</taxon>
        <taxon>Arion</taxon>
    </lineage>
</organism>
<evidence type="ECO:0000256" key="5">
    <source>
        <dbReference type="ARBA" id="ARBA00022473"/>
    </source>
</evidence>
<accession>A0A0B6YV32</accession>
<comment type="subcellular location">
    <subcellularLocation>
        <location evidence="3">Cytoplasm</location>
    </subcellularLocation>
    <subcellularLocation>
        <location evidence="2">Nucleus</location>
    </subcellularLocation>
</comment>
<evidence type="ECO:0000256" key="9">
    <source>
        <dbReference type="ARBA" id="ARBA00023242"/>
    </source>
</evidence>
<evidence type="ECO:0000256" key="11">
    <source>
        <dbReference type="SAM" id="Coils"/>
    </source>
</evidence>
<dbReference type="GO" id="GO:0005737">
    <property type="term" value="C:cytoplasm"/>
    <property type="evidence" value="ECO:0007669"/>
    <property type="project" value="UniProtKB-SubCell"/>
</dbReference>
<dbReference type="PANTHER" id="PTHR46822:SF1">
    <property type="entry name" value="COILED-COIL ALPHA-HELICAL ROD PROTEIN 1"/>
    <property type="match status" value="1"/>
</dbReference>
<feature type="non-terminal residue" evidence="13">
    <location>
        <position position="1"/>
    </location>
</feature>
<keyword evidence="6" id="KW-0963">Cytoplasm</keyword>
<comment type="function">
    <text evidence="1">May be a regulator of keratinocyte proliferation or differentiation.</text>
</comment>
<feature type="non-terminal residue" evidence="13">
    <location>
        <position position="241"/>
    </location>
</feature>
<keyword evidence="7" id="KW-0221">Differentiation</keyword>
<evidence type="ECO:0000256" key="3">
    <source>
        <dbReference type="ARBA" id="ARBA00004496"/>
    </source>
</evidence>
<evidence type="ECO:0000256" key="7">
    <source>
        <dbReference type="ARBA" id="ARBA00022782"/>
    </source>
</evidence>
<dbReference type="EMBL" id="HACG01012470">
    <property type="protein sequence ID" value="CEK59335.1"/>
    <property type="molecule type" value="Transcribed_RNA"/>
</dbReference>
<keyword evidence="8 11" id="KW-0175">Coiled coil</keyword>
<dbReference type="GO" id="GO:0030154">
    <property type="term" value="P:cell differentiation"/>
    <property type="evidence" value="ECO:0007669"/>
    <property type="project" value="UniProtKB-KW"/>
</dbReference>
<reference evidence="13" key="1">
    <citation type="submission" date="2014-12" db="EMBL/GenBank/DDBJ databases">
        <title>Insight into the proteome of Arion vulgaris.</title>
        <authorList>
            <person name="Aradska J."/>
            <person name="Bulat T."/>
            <person name="Smidak R."/>
            <person name="Sarate P."/>
            <person name="Gangsoo J."/>
            <person name="Sialana F."/>
            <person name="Bilban M."/>
            <person name="Lubec G."/>
        </authorList>
    </citation>
    <scope>NUCLEOTIDE SEQUENCE</scope>
    <source>
        <tissue evidence="13">Skin</tissue>
    </source>
</reference>
<proteinExistence type="predicted"/>
<feature type="coiled-coil region" evidence="11">
    <location>
        <begin position="79"/>
        <end position="163"/>
    </location>
</feature>
<evidence type="ECO:0000256" key="10">
    <source>
        <dbReference type="ARBA" id="ARBA00031932"/>
    </source>
</evidence>
<evidence type="ECO:0000256" key="12">
    <source>
        <dbReference type="SAM" id="MobiDB-lite"/>
    </source>
</evidence>
<evidence type="ECO:0000256" key="1">
    <source>
        <dbReference type="ARBA" id="ARBA00003936"/>
    </source>
</evidence>
<keyword evidence="5" id="KW-0217">Developmental protein</keyword>
<feature type="region of interest" description="Disordered" evidence="12">
    <location>
        <begin position="222"/>
        <end position="241"/>
    </location>
</feature>
<gene>
    <name evidence="13" type="primary">ORF35983</name>
</gene>
<evidence type="ECO:0000256" key="4">
    <source>
        <dbReference type="ARBA" id="ARBA00016468"/>
    </source>
</evidence>
<dbReference type="GO" id="GO:0005634">
    <property type="term" value="C:nucleus"/>
    <property type="evidence" value="ECO:0007669"/>
    <property type="project" value="UniProtKB-SubCell"/>
</dbReference>
<dbReference type="GO" id="GO:0005814">
    <property type="term" value="C:centriole"/>
    <property type="evidence" value="ECO:0007669"/>
    <property type="project" value="TreeGrafter"/>
</dbReference>
<dbReference type="GO" id="GO:0006611">
    <property type="term" value="P:protein export from nucleus"/>
    <property type="evidence" value="ECO:0007669"/>
    <property type="project" value="TreeGrafter"/>
</dbReference>
<dbReference type="AlphaFoldDB" id="A0A0B6YV32"/>
<name>A0A0B6YV32_9EUPU</name>
<dbReference type="InterPro" id="IPR009800">
    <property type="entry name" value="HCR"/>
</dbReference>
<evidence type="ECO:0000256" key="2">
    <source>
        <dbReference type="ARBA" id="ARBA00004123"/>
    </source>
</evidence>
<evidence type="ECO:0000313" key="13">
    <source>
        <dbReference type="EMBL" id="CEK59335.1"/>
    </source>
</evidence>
<evidence type="ECO:0000256" key="8">
    <source>
        <dbReference type="ARBA" id="ARBA00023054"/>
    </source>
</evidence>
<keyword evidence="9" id="KW-0539">Nucleus</keyword>
<dbReference type="PANTHER" id="PTHR46822">
    <property type="entry name" value="COILED-COIL ALPHA-HELICAL ROD PROTEIN 1"/>
    <property type="match status" value="1"/>
</dbReference>
<evidence type="ECO:0000256" key="6">
    <source>
        <dbReference type="ARBA" id="ARBA00022490"/>
    </source>
</evidence>